<keyword evidence="2" id="KW-1185">Reference proteome</keyword>
<dbReference type="Proteomes" id="UP000527352">
    <property type="component" value="Unassembled WGS sequence"/>
</dbReference>
<dbReference type="Pfam" id="PF05932">
    <property type="entry name" value="CesT"/>
    <property type="match status" value="1"/>
</dbReference>
<protein>
    <submittedName>
        <fullName evidence="1">Chaperone SicP</fullName>
    </submittedName>
</protein>
<sequence>MNVHDQLLAQLGQALGLPLVFDANGQCLLMLDQKLMISIRYGDAQWTFYCMLAQKPQLTENHYWQTCLQLNLKLAEQGKGCICYEPQSDALLYLTFIPMPASSPLLSEFLGDLVDTYQALQSHVETEMTGTTSSINTINLSAGGQ</sequence>
<dbReference type="InterPro" id="IPR010261">
    <property type="entry name" value="Tir_chaperone"/>
</dbReference>
<dbReference type="EMBL" id="JABAEB010000011">
    <property type="protein sequence ID" value="NLQ24645.1"/>
    <property type="molecule type" value="Genomic_DNA"/>
</dbReference>
<dbReference type="RefSeq" id="WP_028761715.1">
    <property type="nucleotide sequence ID" value="NZ_JABAEB010000011.1"/>
</dbReference>
<gene>
    <name evidence="1" type="primary">sicP</name>
    <name evidence="1" type="ORF">HGO26_17385</name>
</gene>
<evidence type="ECO:0000313" key="1">
    <source>
        <dbReference type="EMBL" id="NLQ24645.1"/>
    </source>
</evidence>
<comment type="caution">
    <text evidence="1">The sequence shown here is derived from an EMBL/GenBank/DDBJ whole genome shotgun (WGS) entry which is preliminary data.</text>
</comment>
<name>A0ABX1KW94_9GAMM</name>
<dbReference type="CDD" id="cd17021">
    <property type="entry name" value="T3SC_IA_SicP-like"/>
    <property type="match status" value="1"/>
</dbReference>
<dbReference type="Gene3D" id="3.30.1460.10">
    <property type="match status" value="1"/>
</dbReference>
<proteinExistence type="predicted"/>
<accession>A0ABX1KW94</accession>
<dbReference type="NCBIfam" id="NF011857">
    <property type="entry name" value="PRK15329.1"/>
    <property type="match status" value="1"/>
</dbReference>
<dbReference type="SUPFAM" id="SSF69635">
    <property type="entry name" value="Type III secretory system chaperone-like"/>
    <property type="match status" value="1"/>
</dbReference>
<reference evidence="1 2" key="1">
    <citation type="submission" date="2020-04" db="EMBL/GenBank/DDBJ databases">
        <title>The first description of lens atrophy caused by putative novel Shewanella sp. that is a new emerging pathogen for cultured rainbow trout?</title>
        <authorList>
            <person name="Saticioglu I.B."/>
            <person name="Duman M."/>
            <person name="Altun S."/>
        </authorList>
    </citation>
    <scope>NUCLEOTIDE SEQUENCE [LARGE SCALE GENOMIC DNA]</scope>
    <source>
        <strain evidence="1 2">S-1</strain>
    </source>
</reference>
<organism evidence="1 2">
    <name type="scientific">Shewanella oncorhynchi</name>
    <dbReference type="NCBI Taxonomy" id="2726434"/>
    <lineage>
        <taxon>Bacteria</taxon>
        <taxon>Pseudomonadati</taxon>
        <taxon>Pseudomonadota</taxon>
        <taxon>Gammaproteobacteria</taxon>
        <taxon>Alteromonadales</taxon>
        <taxon>Shewanellaceae</taxon>
        <taxon>Shewanella</taxon>
    </lineage>
</organism>
<dbReference type="InterPro" id="IPR044530">
    <property type="entry name" value="SicP"/>
</dbReference>
<evidence type="ECO:0000313" key="2">
    <source>
        <dbReference type="Proteomes" id="UP000527352"/>
    </source>
</evidence>